<reference evidence="14" key="1">
    <citation type="submission" date="2020-04" db="EMBL/GenBank/DDBJ databases">
        <authorList>
            <person name="Alioto T."/>
            <person name="Alioto T."/>
            <person name="Gomez Garrido J."/>
        </authorList>
    </citation>
    <scope>NUCLEOTIDE SEQUENCE</scope>
    <source>
        <strain evidence="14">A484AB</strain>
    </source>
</reference>
<dbReference type="Proteomes" id="UP001152795">
    <property type="component" value="Unassembled WGS sequence"/>
</dbReference>
<dbReference type="SUPFAM" id="SSF57184">
    <property type="entry name" value="Growth factor receptor domain"/>
    <property type="match status" value="2"/>
</dbReference>
<dbReference type="EMBL" id="CACRXK020012819">
    <property type="protein sequence ID" value="CAB4024063.1"/>
    <property type="molecule type" value="Genomic_DNA"/>
</dbReference>
<dbReference type="Pfam" id="PF12947">
    <property type="entry name" value="EGF_3"/>
    <property type="match status" value="3"/>
</dbReference>
<dbReference type="SUPFAM" id="SSF56672">
    <property type="entry name" value="DNA/RNA polymerases"/>
    <property type="match status" value="1"/>
</dbReference>
<keyword evidence="10" id="KW-0238">DNA-binding</keyword>
<comment type="catalytic activity">
    <reaction evidence="12">
        <text>DNA(n) + a 2'-deoxyribonucleoside 5'-triphosphate = DNA(n+1) + diphosphate</text>
        <dbReference type="Rhea" id="RHEA:22508"/>
        <dbReference type="Rhea" id="RHEA-COMP:17339"/>
        <dbReference type="Rhea" id="RHEA-COMP:17340"/>
        <dbReference type="ChEBI" id="CHEBI:33019"/>
        <dbReference type="ChEBI" id="CHEBI:61560"/>
        <dbReference type="ChEBI" id="CHEBI:173112"/>
        <dbReference type="EC" id="2.7.7.7"/>
    </reaction>
</comment>
<dbReference type="PROSITE" id="PS01186">
    <property type="entry name" value="EGF_2"/>
    <property type="match status" value="5"/>
</dbReference>
<dbReference type="InterPro" id="IPR049883">
    <property type="entry name" value="NOTCH1_EGF-like"/>
</dbReference>
<dbReference type="GO" id="GO:0003887">
    <property type="term" value="F:DNA-directed DNA polymerase activity"/>
    <property type="evidence" value="ECO:0007669"/>
    <property type="project" value="UniProtKB-KW"/>
</dbReference>
<dbReference type="PROSITE" id="PS50026">
    <property type="entry name" value="EGF_3"/>
    <property type="match status" value="5"/>
</dbReference>
<dbReference type="Gene3D" id="2.10.25.10">
    <property type="entry name" value="Laminin"/>
    <property type="match status" value="5"/>
</dbReference>
<dbReference type="InterPro" id="IPR001881">
    <property type="entry name" value="EGF-like_Ca-bd_dom"/>
</dbReference>
<dbReference type="GO" id="GO:0005509">
    <property type="term" value="F:calcium ion binding"/>
    <property type="evidence" value="ECO:0007669"/>
    <property type="project" value="InterPro"/>
</dbReference>
<evidence type="ECO:0000313" key="15">
    <source>
        <dbReference type="Proteomes" id="UP001152795"/>
    </source>
</evidence>
<proteinExistence type="inferred from homology"/>
<dbReference type="FunFam" id="2.10.25.10:FF:000038">
    <property type="entry name" value="Fibrillin 2"/>
    <property type="match status" value="4"/>
</dbReference>
<dbReference type="InterPro" id="IPR024731">
    <property type="entry name" value="NELL2-like_EGF"/>
</dbReference>
<keyword evidence="8" id="KW-0677">Repeat</keyword>
<dbReference type="GO" id="GO:0006260">
    <property type="term" value="P:DNA replication"/>
    <property type="evidence" value="ECO:0007669"/>
    <property type="project" value="UniProtKB-KW"/>
</dbReference>
<evidence type="ECO:0000256" key="5">
    <source>
        <dbReference type="ARBA" id="ARBA00022695"/>
    </source>
</evidence>
<keyword evidence="9" id="KW-0239">DNA-directed DNA polymerase</keyword>
<keyword evidence="3 13" id="KW-0245">EGF-like domain</keyword>
<comment type="caution">
    <text evidence="13">Lacks conserved residue(s) required for the propagation of feature annotation.</text>
</comment>
<keyword evidence="4" id="KW-0808">Transferase</keyword>
<protein>
    <recommendedName>
        <fullName evidence="2">DNA-directed DNA polymerase</fullName>
        <ecNumber evidence="2">2.7.7.7</ecNumber>
    </recommendedName>
</protein>
<keyword evidence="15" id="KW-1185">Reference proteome</keyword>
<evidence type="ECO:0000256" key="13">
    <source>
        <dbReference type="PROSITE-ProRule" id="PRU00076"/>
    </source>
</evidence>
<dbReference type="OrthoDB" id="6022609at2759"/>
<dbReference type="PROSITE" id="PS01187">
    <property type="entry name" value="EGF_CA"/>
    <property type="match status" value="1"/>
</dbReference>
<evidence type="ECO:0000256" key="8">
    <source>
        <dbReference type="ARBA" id="ARBA00022737"/>
    </source>
</evidence>
<evidence type="ECO:0000256" key="11">
    <source>
        <dbReference type="ARBA" id="ARBA00023157"/>
    </source>
</evidence>
<comment type="caution">
    <text evidence="14">The sequence shown here is derived from an EMBL/GenBank/DDBJ whole genome shotgun (WGS) entry which is preliminary data.</text>
</comment>
<dbReference type="Pfam" id="PF07645">
    <property type="entry name" value="EGF_CA"/>
    <property type="match status" value="2"/>
</dbReference>
<dbReference type="InterPro" id="IPR009030">
    <property type="entry name" value="Growth_fac_rcpt_cys_sf"/>
</dbReference>
<dbReference type="PANTHER" id="PTHR31511:SF12">
    <property type="entry name" value="RHO TERMINATION FACTOR N-TERMINAL DOMAIN-CONTAINING PROTEIN"/>
    <property type="match status" value="1"/>
</dbReference>
<evidence type="ECO:0000256" key="2">
    <source>
        <dbReference type="ARBA" id="ARBA00012417"/>
    </source>
</evidence>
<dbReference type="Pfam" id="PF03175">
    <property type="entry name" value="DNA_pol_B_2"/>
    <property type="match status" value="1"/>
</dbReference>
<name>A0A7D9J8B5_PARCT</name>
<dbReference type="CDD" id="cd00054">
    <property type="entry name" value="EGF_CA"/>
    <property type="match status" value="5"/>
</dbReference>
<dbReference type="InterPro" id="IPR004868">
    <property type="entry name" value="DNA-dir_DNA_pol_B_mt/vir"/>
</dbReference>
<evidence type="ECO:0000256" key="4">
    <source>
        <dbReference type="ARBA" id="ARBA00022679"/>
    </source>
</evidence>
<dbReference type="EC" id="2.7.7.7" evidence="2"/>
<sequence length="1373" mass="153336">EKRPTGSFLHGLERMAYSDLNMAKYTPLKASSYIPLPKKLKTKKAIVNIKNTDNKCFMWSVLAALHPIEYNRKPERLHHYKEFENVLDFSGIEFPVTIDKIGKFESQNNISVNVFGFEDVLFPIRITKEHFDTHVNLLLYYQGTTRHYCLIKDLNKLLYDQNGHKYDLLQDHEPHCCQHGAQHYHKQLKESFVEPHTTNFMNASLQRNILKRINVLNDEHISDADYDHATRVFEAFSCQSMGDYHDLYLKSDVLLLADVFENFRNVCLKAYNLDPCHFYTSPGLAWQACLKMTEVELQLLTDPDMYLFIEEGLRGGISMISNRFSKANNPYVPDYDPHQDSSYVTYLDANNLYGWAMSQPLPTGEFDWLNEKEISNLDITQITDDSEEGYILEVDLKYPKELHDLHNDYPLAPEKMKICPEMLSPYVPNLNDKTKYIVHCRNLKLYLGLGMELTVIHRVLAFQQSPWLKATRNKKVLAIDLSACTNADGLLCLTFVLCFCFIFLEIMLFSAFLVLIVLGSVCGDFRVPILTQPLSTFNLPFLQGFMGPNQAYYDRVTTYNVWKTPRAVGADISAFDVIVGSTAQTMVFDADVLLQRGQLSVAILEQSPLYNCPVQCYTVKDADIENATSLTSIILANVATLEIGEIHQFAVTTMEKKFCFNMTVLEQKLNLSSLRVINDEWTLFVPDIVAAAIKFRADMLSVTVDELAELLNINTTTLYGYNLNQIESIFFPAFDDLVVRKNRFETQLFSVVISGQASSQWQSRTMVYYANQISQFSVRHLEILYRWASAQLFAIENIQLSSYFSQCTSLSTTGPAFDLSQEIFGYQTTLPSCNVAFVLSRSLSEDEVQARQGLTNAQIITYSVPQIAYAIRTLNGSGNLNLIMRDNYQQYLSLLLQKYGFSKSTLGALTGRTVAQIDSLTIQEAHNLVFGALYLRYNINEFLSKLTVEGVDNFVAINLPSFEWYRLVRIAIESSFDQLASAFSTNLTAGTGGVSVITLADGTSSIEIRSGSISSSFLISASRLASSLGTTVSEIYQRTMPTYQTLYQSSAVDLMNRKIVLETENLNALLAQLGITFDSIKNTETVGQTIENRVGLTAEQLRCMYGWSSQFTSFLFGITWGNVSSFRLCNDYISWPLHRIAVALLHSSPTVCQLCSTGPCDANADCTDRVGSYICTCRTGFTGNGVTCTDLDECVLGTHGCSGNGLCTNTIGSYTCRCNTGYTGNGFTCIDIDECGLNIDNCGQNAACTNTQGSFVCTCNPGYTGDGLSCTDIDECTDNTDNCHTNAACTNNIGSFSCACNVGFSGNGVICVDIDECTLGTHDCHANPIEATCTNTIGSFTCACNTGYTGDGKTCTGLYESDCFCVRNIFQIS</sequence>
<keyword evidence="11" id="KW-1015">Disulfide bond</keyword>
<evidence type="ECO:0000256" key="6">
    <source>
        <dbReference type="ARBA" id="ARBA00022705"/>
    </source>
</evidence>
<dbReference type="InterPro" id="IPR000152">
    <property type="entry name" value="EGF-type_Asp/Asn_hydroxyl_site"/>
</dbReference>
<accession>A0A7D9J8B5</accession>
<dbReference type="InterPro" id="IPR043502">
    <property type="entry name" value="DNA/RNA_pol_sf"/>
</dbReference>
<evidence type="ECO:0000256" key="1">
    <source>
        <dbReference type="ARBA" id="ARBA00005755"/>
    </source>
</evidence>
<dbReference type="GO" id="GO:0003677">
    <property type="term" value="F:DNA binding"/>
    <property type="evidence" value="ECO:0007669"/>
    <property type="project" value="UniProtKB-KW"/>
</dbReference>
<gene>
    <name evidence="14" type="ORF">PACLA_8A055765</name>
</gene>
<dbReference type="PROSITE" id="PS00010">
    <property type="entry name" value="ASX_HYDROXYL"/>
    <property type="match status" value="5"/>
</dbReference>
<evidence type="ECO:0000256" key="9">
    <source>
        <dbReference type="ARBA" id="ARBA00022932"/>
    </source>
</evidence>
<evidence type="ECO:0000256" key="10">
    <source>
        <dbReference type="ARBA" id="ARBA00023125"/>
    </source>
</evidence>
<evidence type="ECO:0000256" key="12">
    <source>
        <dbReference type="ARBA" id="ARBA00049244"/>
    </source>
</evidence>
<evidence type="ECO:0000256" key="3">
    <source>
        <dbReference type="ARBA" id="ARBA00022536"/>
    </source>
</evidence>
<dbReference type="InterPro" id="IPR000742">
    <property type="entry name" value="EGF"/>
</dbReference>
<keyword evidence="5" id="KW-0548">Nucleotidyltransferase</keyword>
<dbReference type="SMART" id="SM00181">
    <property type="entry name" value="EGF"/>
    <property type="match status" value="5"/>
</dbReference>
<feature type="non-terminal residue" evidence="14">
    <location>
        <position position="1"/>
    </location>
</feature>
<keyword evidence="6" id="KW-0235">DNA replication</keyword>
<comment type="similarity">
    <text evidence="1">Belongs to the DNA polymerase type-B family.</text>
</comment>
<evidence type="ECO:0000313" key="14">
    <source>
        <dbReference type="EMBL" id="CAB4024063.1"/>
    </source>
</evidence>
<evidence type="ECO:0000256" key="7">
    <source>
        <dbReference type="ARBA" id="ARBA00022729"/>
    </source>
</evidence>
<dbReference type="GO" id="GO:0000166">
    <property type="term" value="F:nucleotide binding"/>
    <property type="evidence" value="ECO:0007669"/>
    <property type="project" value="InterPro"/>
</dbReference>
<dbReference type="PANTHER" id="PTHR31511">
    <property type="entry name" value="PROTEIN CBG23764"/>
    <property type="match status" value="1"/>
</dbReference>
<keyword evidence="7" id="KW-0732">Signal</keyword>
<dbReference type="InterPro" id="IPR018097">
    <property type="entry name" value="EGF_Ca-bd_CS"/>
</dbReference>
<dbReference type="SMART" id="SM00179">
    <property type="entry name" value="EGF_CA"/>
    <property type="match status" value="5"/>
</dbReference>
<organism evidence="14 15">
    <name type="scientific">Paramuricea clavata</name>
    <name type="common">Red gorgonian</name>
    <name type="synonym">Violescent sea-whip</name>
    <dbReference type="NCBI Taxonomy" id="317549"/>
    <lineage>
        <taxon>Eukaryota</taxon>
        <taxon>Metazoa</taxon>
        <taxon>Cnidaria</taxon>
        <taxon>Anthozoa</taxon>
        <taxon>Octocorallia</taxon>
        <taxon>Malacalcyonacea</taxon>
        <taxon>Plexauridae</taxon>
        <taxon>Paramuricea</taxon>
    </lineage>
</organism>